<dbReference type="GO" id="GO:0005852">
    <property type="term" value="C:eukaryotic translation initiation factor 3 complex"/>
    <property type="evidence" value="ECO:0007669"/>
    <property type="project" value="InterPro"/>
</dbReference>
<proteinExistence type="predicted"/>
<evidence type="ECO:0000256" key="1">
    <source>
        <dbReference type="ARBA" id="ARBA00022490"/>
    </source>
</evidence>
<keyword evidence="6" id="KW-1185">Reference proteome</keyword>
<reference evidence="5" key="1">
    <citation type="submission" date="2020-07" db="EMBL/GenBank/DDBJ databases">
        <title>The High-quality genome of the commercially important snow crab, Chionoecetes opilio.</title>
        <authorList>
            <person name="Jeong J.-H."/>
            <person name="Ryu S."/>
        </authorList>
    </citation>
    <scope>NUCLEOTIDE SEQUENCE</scope>
    <source>
        <strain evidence="5">MADBK_172401_WGS</strain>
        <tissue evidence="5">Digestive gland</tissue>
    </source>
</reference>
<dbReference type="Proteomes" id="UP000770661">
    <property type="component" value="Unassembled WGS sequence"/>
</dbReference>
<comment type="caution">
    <text evidence="5">The sequence shown here is derived from an EMBL/GenBank/DDBJ whole genome shotgun (WGS) entry which is preliminary data.</text>
</comment>
<evidence type="ECO:0000256" key="3">
    <source>
        <dbReference type="ARBA" id="ARBA00022917"/>
    </source>
</evidence>
<dbReference type="PANTHER" id="PTHR13242:SF0">
    <property type="entry name" value="EUKARYOTIC TRANSLATION INITIATION FACTOR 3 SUBUNIT L"/>
    <property type="match status" value="1"/>
</dbReference>
<dbReference type="AlphaFoldDB" id="A0A8J4YND8"/>
<sequence>MRDGDEHGGEVDSFEAVTVQEFLRRVTSAKYKRTSVPIALDFLVRRGILTPETEPQYPALLELLHAPLHHLYTAHPRPQLLPHALDPSPPAQTTSHSSPLLPWLQLIVFHKGRGGGADRILRHWSWCQGSRKPWAPTSLTYESYPLGQDAENYHYTTQGGEGEFREGGHYPTYSIPEEVKKYITYFRDAIRDGNVYDVPSLYIDFNRLTEEYYKTQSWPEVEDLYGNKLVEQDGRDDIFLILYRELYYRHIYARVQGGPTIPQRFESYYNYCNLFNYILSAETPVPLELPNQWLWEIIDEFIYQFQSFSQFRSKLGKKSEPEIELLKDSPKIWNVHSVLNVLHCLVDKSNINQQLEVYTSGGDPDSVAGEFGRHPLYKMLGYFSLIGLLRLHSLLGDYYQAIKGGKLKPLSRGLHPQRVSLGGPPQRDPPRNPPTGAQNWFLKSLSSVPPG</sequence>
<feature type="region of interest" description="Disordered" evidence="4">
    <location>
        <begin position="413"/>
        <end position="451"/>
    </location>
</feature>
<accession>A0A8J4YND8</accession>
<dbReference type="PANTHER" id="PTHR13242">
    <property type="entry name" value="EUKARYOTIC TRANSLATION INITIATION FACTOR 3"/>
    <property type="match status" value="1"/>
</dbReference>
<dbReference type="Gene3D" id="3.90.79.10">
    <property type="entry name" value="Nucleoside Triphosphate Pyrophosphohydrolase"/>
    <property type="match status" value="1"/>
</dbReference>
<name>A0A8J4YND8_CHIOP</name>
<evidence type="ECO:0000256" key="4">
    <source>
        <dbReference type="SAM" id="MobiDB-lite"/>
    </source>
</evidence>
<gene>
    <name evidence="5" type="primary">eif3l_1</name>
    <name evidence="5" type="ORF">GWK47_028906</name>
</gene>
<dbReference type="EMBL" id="JACEEZ010000488">
    <property type="protein sequence ID" value="KAG0730135.1"/>
    <property type="molecule type" value="Genomic_DNA"/>
</dbReference>
<keyword evidence="2 5" id="KW-0396">Initiation factor</keyword>
<evidence type="ECO:0000256" key="2">
    <source>
        <dbReference type="ARBA" id="ARBA00022540"/>
    </source>
</evidence>
<evidence type="ECO:0000313" key="6">
    <source>
        <dbReference type="Proteomes" id="UP000770661"/>
    </source>
</evidence>
<dbReference type="OrthoDB" id="15082at2759"/>
<dbReference type="Pfam" id="PF10255">
    <property type="entry name" value="Paf67"/>
    <property type="match status" value="1"/>
</dbReference>
<evidence type="ECO:0000313" key="5">
    <source>
        <dbReference type="EMBL" id="KAG0730135.1"/>
    </source>
</evidence>
<dbReference type="GO" id="GO:0003743">
    <property type="term" value="F:translation initiation factor activity"/>
    <property type="evidence" value="ECO:0007669"/>
    <property type="project" value="UniProtKB-KW"/>
</dbReference>
<keyword evidence="1" id="KW-0963">Cytoplasm</keyword>
<organism evidence="5 6">
    <name type="scientific">Chionoecetes opilio</name>
    <name type="common">Atlantic snow crab</name>
    <name type="synonym">Cancer opilio</name>
    <dbReference type="NCBI Taxonomy" id="41210"/>
    <lineage>
        <taxon>Eukaryota</taxon>
        <taxon>Metazoa</taxon>
        <taxon>Ecdysozoa</taxon>
        <taxon>Arthropoda</taxon>
        <taxon>Crustacea</taxon>
        <taxon>Multicrustacea</taxon>
        <taxon>Malacostraca</taxon>
        <taxon>Eumalacostraca</taxon>
        <taxon>Eucarida</taxon>
        <taxon>Decapoda</taxon>
        <taxon>Pleocyemata</taxon>
        <taxon>Brachyura</taxon>
        <taxon>Eubrachyura</taxon>
        <taxon>Majoidea</taxon>
        <taxon>Majidae</taxon>
        <taxon>Chionoecetes</taxon>
    </lineage>
</organism>
<keyword evidence="3" id="KW-0648">Protein biosynthesis</keyword>
<dbReference type="InterPro" id="IPR019382">
    <property type="entry name" value="eIF3l"/>
</dbReference>
<protein>
    <submittedName>
        <fullName evidence="5">Eukaryotic translation initiation factor 3 subunit L</fullName>
    </submittedName>
</protein>